<organism evidence="5">
    <name type="scientific">Nippostrongylus brasiliensis</name>
    <name type="common">Rat hookworm</name>
    <dbReference type="NCBI Taxonomy" id="27835"/>
    <lineage>
        <taxon>Eukaryota</taxon>
        <taxon>Metazoa</taxon>
        <taxon>Ecdysozoa</taxon>
        <taxon>Nematoda</taxon>
        <taxon>Chromadorea</taxon>
        <taxon>Rhabditida</taxon>
        <taxon>Rhabditina</taxon>
        <taxon>Rhabditomorpha</taxon>
        <taxon>Strongyloidea</taxon>
        <taxon>Heligmosomidae</taxon>
        <taxon>Nippostrongylus</taxon>
    </lineage>
</organism>
<dbReference type="Proteomes" id="UP000271162">
    <property type="component" value="Unassembled WGS sequence"/>
</dbReference>
<feature type="region of interest" description="Disordered" evidence="1">
    <location>
        <begin position="290"/>
        <end position="312"/>
    </location>
</feature>
<keyword evidence="2" id="KW-0732">Signal</keyword>
<reference evidence="3 4" key="2">
    <citation type="submission" date="2018-11" db="EMBL/GenBank/DDBJ databases">
        <authorList>
            <consortium name="Pathogen Informatics"/>
        </authorList>
    </citation>
    <scope>NUCLEOTIDE SEQUENCE [LARGE SCALE GENOMIC DNA]</scope>
</reference>
<feature type="region of interest" description="Disordered" evidence="1">
    <location>
        <begin position="187"/>
        <end position="266"/>
    </location>
</feature>
<feature type="chain" id="PRO_5043135635" evidence="2">
    <location>
        <begin position="17"/>
        <end position="458"/>
    </location>
</feature>
<gene>
    <name evidence="3" type="ORF">NBR_LOCUS7201</name>
</gene>
<evidence type="ECO:0000256" key="2">
    <source>
        <dbReference type="SAM" id="SignalP"/>
    </source>
</evidence>
<protein>
    <submittedName>
        <fullName evidence="3 5">Uncharacterized protein</fullName>
    </submittedName>
</protein>
<dbReference type="AlphaFoldDB" id="A0A158QXP8"/>
<sequence length="458" mass="52028">MFTFLVILSVVTLASFDQVDNAVDKLPLFMRTESVRHVVELFYSMPSSERKVISTAADRFARDHHKPTFYAQLMDTNLKLFEAMDVAVTRFTDRIAYIKESISNQFAMEMTVVMECAFHEVFRKSNMKPIDSLMLQWAKQFLKLPVDAQKGFEGEFPCLANELRGSAFGRSAGTNWAGINHDKEAERNTWKGSAIGRSSGRNWADINHDKEESNSWKGLPMGRARIAQTKSADTDHDTAGKGDDKNGEARSGDLAPAPNFLRAPSKLRTRRRRRSYDYWWMRKDSKKNETLESTKFARQTSTEPTAQQRNATTAPADLSIISYFHARAISPLFSSSDVYGTNSTTAKCHNSPCRFVHHLLFSCESDLPSIQLVRRQRNQQHNSEMPQQHLVNENGRIPHHLPFPCNGTDGPSLRIGERRRRSQQYENAQALPNPVRVKIEVFQNLEGEAGSVRKVRAV</sequence>
<evidence type="ECO:0000313" key="4">
    <source>
        <dbReference type="Proteomes" id="UP000271162"/>
    </source>
</evidence>
<accession>A0A158QXP8</accession>
<proteinExistence type="predicted"/>
<reference evidence="5" key="1">
    <citation type="submission" date="2016-04" db="UniProtKB">
        <authorList>
            <consortium name="WormBaseParasite"/>
        </authorList>
    </citation>
    <scope>IDENTIFICATION</scope>
</reference>
<keyword evidence="4" id="KW-1185">Reference proteome</keyword>
<evidence type="ECO:0000313" key="5">
    <source>
        <dbReference type="WBParaSite" id="NBR_0000720001-mRNA-1"/>
    </source>
</evidence>
<name>A0A158QXP8_NIPBR</name>
<evidence type="ECO:0000256" key="1">
    <source>
        <dbReference type="SAM" id="MobiDB-lite"/>
    </source>
</evidence>
<feature type="compositionally biased region" description="Basic and acidic residues" evidence="1">
    <location>
        <begin position="232"/>
        <end position="251"/>
    </location>
</feature>
<dbReference type="WBParaSite" id="NBR_0000720001-mRNA-1">
    <property type="protein sequence ID" value="NBR_0000720001-mRNA-1"/>
    <property type="gene ID" value="NBR_0000720001"/>
</dbReference>
<feature type="signal peptide" evidence="2">
    <location>
        <begin position="1"/>
        <end position="16"/>
    </location>
</feature>
<dbReference type="EMBL" id="UYSL01019867">
    <property type="protein sequence ID" value="VDL70790.1"/>
    <property type="molecule type" value="Genomic_DNA"/>
</dbReference>
<feature type="compositionally biased region" description="Polar residues" evidence="1">
    <location>
        <begin position="293"/>
        <end position="312"/>
    </location>
</feature>
<evidence type="ECO:0000313" key="3">
    <source>
        <dbReference type="EMBL" id="VDL70790.1"/>
    </source>
</evidence>